<evidence type="ECO:0000313" key="2">
    <source>
        <dbReference type="EMBL" id="QZN96427.1"/>
    </source>
</evidence>
<evidence type="ECO:0008006" key="4">
    <source>
        <dbReference type="Google" id="ProtNLM"/>
    </source>
</evidence>
<dbReference type="Proteomes" id="UP000825886">
    <property type="component" value="Chromosome"/>
</dbReference>
<dbReference type="EMBL" id="CP081864">
    <property type="protein sequence ID" value="QZN96348.1"/>
    <property type="molecule type" value="Genomic_DNA"/>
</dbReference>
<sequence>MERLLRLLKTEWVPTKGYNSFSEAHDAMIRYITGYYSAIRPHWYNGGLTPNDSERRFYIQSNAVASIS</sequence>
<accession>A0ABX9ANM8</accession>
<dbReference type="EMBL" id="CP081864">
    <property type="protein sequence ID" value="QZN96427.1"/>
    <property type="molecule type" value="Genomic_DNA"/>
</dbReference>
<gene>
    <name evidence="1" type="ORF">K6K13_02425</name>
    <name evidence="2" type="ORF">K6K13_02880</name>
</gene>
<name>A0ABX9ANM8_9ENTR</name>
<keyword evidence="3" id="KW-1185">Reference proteome</keyword>
<reference evidence="1 3" key="1">
    <citation type="submission" date="2021-08" db="EMBL/GenBank/DDBJ databases">
        <title>Culture and genomic analysis of Symbiopectobacterium purcellii sp. nov. gen. nov., isolated from the leafhopper Empoasca decipiens.</title>
        <authorList>
            <person name="Nadal-Jimenez P."/>
            <person name="Siozios S."/>
            <person name="Halliday N."/>
            <person name="Camara M."/>
            <person name="Hurst G.D.D."/>
        </authorList>
    </citation>
    <scope>NUCLEOTIDE SEQUENCE [LARGE SCALE GENOMIC DNA]</scope>
    <source>
        <strain evidence="1 3">SyEd1</strain>
    </source>
</reference>
<evidence type="ECO:0000313" key="3">
    <source>
        <dbReference type="Proteomes" id="UP000825886"/>
    </source>
</evidence>
<protein>
    <recommendedName>
        <fullName evidence="4">Transposase</fullName>
    </recommendedName>
</protein>
<evidence type="ECO:0000313" key="1">
    <source>
        <dbReference type="EMBL" id="QZN96348.1"/>
    </source>
</evidence>
<organism evidence="1 3">
    <name type="scientific">Symbiopectobacterium purcellii</name>
    <dbReference type="NCBI Taxonomy" id="2871826"/>
    <lineage>
        <taxon>Bacteria</taxon>
        <taxon>Pseudomonadati</taxon>
        <taxon>Pseudomonadota</taxon>
        <taxon>Gammaproteobacteria</taxon>
        <taxon>Enterobacterales</taxon>
        <taxon>Enterobacteriaceae</taxon>
    </lineage>
</organism>
<proteinExistence type="predicted"/>